<keyword evidence="4" id="KW-1185">Reference proteome</keyword>
<accession>A0AAE3KNC9</accession>
<dbReference type="AlphaFoldDB" id="A0AAE3KNC9"/>
<protein>
    <recommendedName>
        <fullName evidence="5">Outer membrane protein beta-barrel domain-containing protein</fullName>
    </recommendedName>
</protein>
<feature type="compositionally biased region" description="Basic and acidic residues" evidence="1">
    <location>
        <begin position="108"/>
        <end position="130"/>
    </location>
</feature>
<feature type="region of interest" description="Disordered" evidence="1">
    <location>
        <begin position="96"/>
        <end position="130"/>
    </location>
</feature>
<name>A0AAE3KNC9_9CYAN</name>
<evidence type="ECO:0000256" key="2">
    <source>
        <dbReference type="SAM" id="SignalP"/>
    </source>
</evidence>
<evidence type="ECO:0000256" key="1">
    <source>
        <dbReference type="SAM" id="MobiDB-lite"/>
    </source>
</evidence>
<feature type="compositionally biased region" description="Polar residues" evidence="1">
    <location>
        <begin position="96"/>
        <end position="107"/>
    </location>
</feature>
<comment type="caution">
    <text evidence="3">The sequence shown here is derived from an EMBL/GenBank/DDBJ whole genome shotgun (WGS) entry which is preliminary data.</text>
</comment>
<dbReference type="EMBL" id="JAMZMM010000135">
    <property type="protein sequence ID" value="MCP2729691.1"/>
    <property type="molecule type" value="Genomic_DNA"/>
</dbReference>
<proteinExistence type="predicted"/>
<evidence type="ECO:0000313" key="4">
    <source>
        <dbReference type="Proteomes" id="UP001204953"/>
    </source>
</evidence>
<evidence type="ECO:0000313" key="3">
    <source>
        <dbReference type="EMBL" id="MCP2729691.1"/>
    </source>
</evidence>
<sequence length="397" mass="42263">MKNTVFRPISHLLGIGALTIASSSLSAHGEIPSANKSLELLPAAGTTSFVEEGTTQAALTQTRQETVDSQSPSNVVNSALSVEPRKPKYDPLFGFNTPQPNLQSVNPTRHEPSVNPTRHEPSVNPTRHEQSVNITRHEEINPNPGYIAHIDKPKANSQIGQLKQISNHRDRTPERANSAIATSAFRIPRSAPAQPIAANPLAQPIPAPPIPGEVGTSAQLLIAPQIEQSVQQAFRLFSNKPKTILAQADLDPRRGTTARVPNYIGIGGNLGLSDNSTSTSLGDGGFVVNGKISLTPKLSLRPAAILGNDATFLIPLTYDFLIPAVDPFEPVRFAPFLGGGLAISTDDDNSIGFLFTGGIDVPISRAFVANASINLGFIEDETDFGLMIGVGYTFPKP</sequence>
<keyword evidence="2" id="KW-0732">Signal</keyword>
<gene>
    <name evidence="3" type="ORF">NJ959_14655</name>
</gene>
<feature type="chain" id="PRO_5042290335" description="Outer membrane protein beta-barrel domain-containing protein" evidence="2">
    <location>
        <begin position="30"/>
        <end position="397"/>
    </location>
</feature>
<reference evidence="3" key="1">
    <citation type="submission" date="2022-06" db="EMBL/GenBank/DDBJ databases">
        <title>New cyanobacteria of genus Symplocastrum in benthos of Lake Baikal.</title>
        <authorList>
            <person name="Sorokovikova E."/>
            <person name="Tikhonova I."/>
            <person name="Krasnopeev A."/>
            <person name="Evseev P."/>
            <person name="Gladkikh A."/>
            <person name="Belykh O."/>
        </authorList>
    </citation>
    <scope>NUCLEOTIDE SEQUENCE</scope>
    <source>
        <strain evidence="3">BBK-W-15</strain>
    </source>
</reference>
<organism evidence="3 4">
    <name type="scientific">Limnofasciculus baicalensis BBK-W-15</name>
    <dbReference type="NCBI Taxonomy" id="2699891"/>
    <lineage>
        <taxon>Bacteria</taxon>
        <taxon>Bacillati</taxon>
        <taxon>Cyanobacteriota</taxon>
        <taxon>Cyanophyceae</taxon>
        <taxon>Coleofasciculales</taxon>
        <taxon>Coleofasciculaceae</taxon>
        <taxon>Limnofasciculus</taxon>
        <taxon>Limnofasciculus baicalensis</taxon>
    </lineage>
</organism>
<dbReference type="Proteomes" id="UP001204953">
    <property type="component" value="Unassembled WGS sequence"/>
</dbReference>
<evidence type="ECO:0008006" key="5">
    <source>
        <dbReference type="Google" id="ProtNLM"/>
    </source>
</evidence>
<dbReference type="RefSeq" id="WP_254012471.1">
    <property type="nucleotide sequence ID" value="NZ_JAMZMM010000135.1"/>
</dbReference>
<feature type="signal peptide" evidence="2">
    <location>
        <begin position="1"/>
        <end position="29"/>
    </location>
</feature>